<feature type="compositionally biased region" description="Low complexity" evidence="1">
    <location>
        <begin position="112"/>
        <end position="125"/>
    </location>
</feature>
<dbReference type="GeneID" id="25339197"/>
<dbReference type="OrthoDB" id="349175at2759"/>
<reference evidence="2" key="2">
    <citation type="submission" date="2013-10" db="EMBL/GenBank/DDBJ databases">
        <authorList>
            <person name="Aslett M."/>
        </authorList>
    </citation>
    <scope>NUCLEOTIDE SEQUENCE [LARGE SCALE GENOMIC DNA]</scope>
    <source>
        <strain evidence="2">Weybridge</strain>
    </source>
</reference>
<feature type="compositionally biased region" description="Basic and acidic residues" evidence="1">
    <location>
        <begin position="199"/>
        <end position="208"/>
    </location>
</feature>
<feature type="non-terminal residue" evidence="2">
    <location>
        <position position="1"/>
    </location>
</feature>
<keyword evidence="3" id="KW-1185">Reference proteome</keyword>
<evidence type="ECO:0000256" key="1">
    <source>
        <dbReference type="SAM" id="MobiDB-lite"/>
    </source>
</evidence>
<feature type="compositionally biased region" description="Low complexity" evidence="1">
    <location>
        <begin position="44"/>
        <end position="71"/>
    </location>
</feature>
<evidence type="ECO:0000313" key="2">
    <source>
        <dbReference type="EMBL" id="CDJ58604.1"/>
    </source>
</evidence>
<feature type="compositionally biased region" description="Basic and acidic residues" evidence="1">
    <location>
        <begin position="73"/>
        <end position="82"/>
    </location>
</feature>
<feature type="region of interest" description="Disordered" evidence="1">
    <location>
        <begin position="1"/>
        <end position="143"/>
    </location>
</feature>
<protein>
    <submittedName>
        <fullName evidence="2">Uncharacterized protein</fullName>
    </submittedName>
</protein>
<dbReference type="VEuPathDB" id="ToxoDB:EMWEY_00052110"/>
<reference evidence="2" key="1">
    <citation type="submission" date="2013-10" db="EMBL/GenBank/DDBJ databases">
        <title>Genomic analysis of the causative agents of coccidiosis in chickens.</title>
        <authorList>
            <person name="Reid A.J."/>
            <person name="Blake D."/>
            <person name="Billington K."/>
            <person name="Browne H."/>
            <person name="Dunn M."/>
            <person name="Hung S."/>
            <person name="Kawahara F."/>
            <person name="Miranda-Saavedra D."/>
            <person name="Mourier T."/>
            <person name="Nagra H."/>
            <person name="Otto T.D."/>
            <person name="Rawlings N."/>
            <person name="Sanchez A."/>
            <person name="Sanders M."/>
            <person name="Subramaniam C."/>
            <person name="Tay Y."/>
            <person name="Dear P."/>
            <person name="Doerig C."/>
            <person name="Gruber A."/>
            <person name="Parkinson J."/>
            <person name="Shirley M."/>
            <person name="Wan K.L."/>
            <person name="Berriman M."/>
            <person name="Tomley F."/>
            <person name="Pain A."/>
        </authorList>
    </citation>
    <scope>NUCLEOTIDE SEQUENCE [LARGE SCALE GENOMIC DNA]</scope>
    <source>
        <strain evidence="2">Weybridge</strain>
    </source>
</reference>
<dbReference type="RefSeq" id="XP_013335252.1">
    <property type="nucleotide sequence ID" value="XM_013479798.1"/>
</dbReference>
<feature type="region of interest" description="Disordered" evidence="1">
    <location>
        <begin position="177"/>
        <end position="215"/>
    </location>
</feature>
<name>U6M830_EIMMA</name>
<dbReference type="AlphaFoldDB" id="U6M830"/>
<sequence length="215" mass="23185">TLAQLRRRRERRPLQRLRLQQRRLHASVGRPFDGGASYNAAEDTTTPSTGDTAATTSSSDSSSSSSGSSTSRMTDRPTDSVYRRRMHGPHEGAPPTSDSSSGAHGAPAEGMRSSSVGGPTPTSSRGAPSSSRERGPSSIRRPPPYWQRALYQGVAMFFLTAIPSWNPNPELLLDYEEEEAEEEERRGGGAAAVAAEGGRGGEEQRLLDDMQQLQQ</sequence>
<evidence type="ECO:0000313" key="3">
    <source>
        <dbReference type="Proteomes" id="UP000030763"/>
    </source>
</evidence>
<proteinExistence type="predicted"/>
<gene>
    <name evidence="2" type="ORF">EMWEY_00052110</name>
</gene>
<organism evidence="2 3">
    <name type="scientific">Eimeria maxima</name>
    <name type="common">Coccidian parasite</name>
    <dbReference type="NCBI Taxonomy" id="5804"/>
    <lineage>
        <taxon>Eukaryota</taxon>
        <taxon>Sar</taxon>
        <taxon>Alveolata</taxon>
        <taxon>Apicomplexa</taxon>
        <taxon>Conoidasida</taxon>
        <taxon>Coccidia</taxon>
        <taxon>Eucoccidiorida</taxon>
        <taxon>Eimeriorina</taxon>
        <taxon>Eimeriidae</taxon>
        <taxon>Eimeria</taxon>
    </lineage>
</organism>
<accession>U6M830</accession>
<dbReference type="Proteomes" id="UP000030763">
    <property type="component" value="Unassembled WGS sequence"/>
</dbReference>
<dbReference type="EMBL" id="HG719749">
    <property type="protein sequence ID" value="CDJ58604.1"/>
    <property type="molecule type" value="Genomic_DNA"/>
</dbReference>
<feature type="compositionally biased region" description="Basic residues" evidence="1">
    <location>
        <begin position="1"/>
        <end position="25"/>
    </location>
</feature>